<dbReference type="SUPFAM" id="SSF82171">
    <property type="entry name" value="DPP6 N-terminal domain-like"/>
    <property type="match status" value="1"/>
</dbReference>
<proteinExistence type="predicted"/>
<gene>
    <name evidence="2" type="ORF">MOV92_14810</name>
</gene>
<evidence type="ECO:0000313" key="2">
    <source>
        <dbReference type="EMBL" id="UNP27779.1"/>
    </source>
</evidence>
<dbReference type="RefSeq" id="WP_057943463.1">
    <property type="nucleotide sequence ID" value="NZ_CP011131.1"/>
</dbReference>
<name>A0ABY3X5E1_9GAMM</name>
<accession>A0ABY3X5E1</accession>
<evidence type="ECO:0000256" key="1">
    <source>
        <dbReference type="SAM" id="SignalP"/>
    </source>
</evidence>
<keyword evidence="1" id="KW-0732">Signal</keyword>
<dbReference type="InterPro" id="IPR011659">
    <property type="entry name" value="WD40"/>
</dbReference>
<evidence type="ECO:0000313" key="3">
    <source>
        <dbReference type="Proteomes" id="UP000829194"/>
    </source>
</evidence>
<keyword evidence="3" id="KW-1185">Reference proteome</keyword>
<dbReference type="Proteomes" id="UP000829194">
    <property type="component" value="Chromosome"/>
</dbReference>
<sequence length="338" mass="36735">MTSLIKPLAQASAALALCAGLSSPSFAAATAPVQTAPTIFSPGVISGAGHDAAPAFTPDGDTVYFGRQAPDTAAIMESHRIADGWSEPRIADFSGEWSDMEPSMAPDGSYMVYVSNRPARAGDKPGDGFYNGKAWPGKASALWQVRRTGKGWSAPERLPEQINRSTSIYAPTVAADGSLYFMQPNTKTGNFQLFRSQMRDGRFEEPQPLPFSGGEQNDVDPAVAPDESFLIFGSRREPASKSMDLFVVFRGGAGWGTPQWLGDVVNGPNSDAEARLSPDLKTLYFSSERTVPVGYPRTREQTRADLKRIAAWDNSLYNIWQVPLRPLLEKYRGEFGAR</sequence>
<feature type="signal peptide" evidence="1">
    <location>
        <begin position="1"/>
        <end position="27"/>
    </location>
</feature>
<dbReference type="EMBL" id="CP093547">
    <property type="protein sequence ID" value="UNP27779.1"/>
    <property type="molecule type" value="Genomic_DNA"/>
</dbReference>
<feature type="chain" id="PRO_5046093015" evidence="1">
    <location>
        <begin position="28"/>
        <end position="338"/>
    </location>
</feature>
<reference evidence="2 3" key="1">
    <citation type="submission" date="2022-03" db="EMBL/GenBank/DDBJ databases">
        <title>Complete genome sequence of Lysobacter capsici VKM B-2533 and Lysobacter gummosus 10.1.1, promising sources of lytic agents.</title>
        <authorList>
            <person name="Tarlachkov S.V."/>
            <person name="Kudryakova I.V."/>
            <person name="Afoshin A.S."/>
            <person name="Leontyevskaya E.A."/>
            <person name="Leontyevskaya N.V."/>
        </authorList>
    </citation>
    <scope>NUCLEOTIDE SEQUENCE [LARGE SCALE GENOMIC DNA]</scope>
    <source>
        <strain evidence="2 3">10.1.1</strain>
    </source>
</reference>
<organism evidence="2 3">
    <name type="scientific">Lysobacter gummosus</name>
    <dbReference type="NCBI Taxonomy" id="262324"/>
    <lineage>
        <taxon>Bacteria</taxon>
        <taxon>Pseudomonadati</taxon>
        <taxon>Pseudomonadota</taxon>
        <taxon>Gammaproteobacteria</taxon>
        <taxon>Lysobacterales</taxon>
        <taxon>Lysobacteraceae</taxon>
        <taxon>Lysobacter</taxon>
    </lineage>
</organism>
<protein>
    <submittedName>
        <fullName evidence="2">PD40 domain-containing protein</fullName>
    </submittedName>
</protein>
<dbReference type="Pfam" id="PF07676">
    <property type="entry name" value="PD40"/>
    <property type="match status" value="3"/>
</dbReference>
<dbReference type="InterPro" id="IPR011042">
    <property type="entry name" value="6-blade_b-propeller_TolB-like"/>
</dbReference>
<dbReference type="Gene3D" id="2.120.10.30">
    <property type="entry name" value="TolB, C-terminal domain"/>
    <property type="match status" value="2"/>
</dbReference>